<evidence type="ECO:0000256" key="2">
    <source>
        <dbReference type="PROSITE-ProRule" id="PRU00332"/>
    </source>
</evidence>
<dbReference type="InterPro" id="IPR006630">
    <property type="entry name" value="La_HTH"/>
</dbReference>
<dbReference type="SUPFAM" id="SSF46785">
    <property type="entry name" value="Winged helix' DNA-binding domain"/>
    <property type="match status" value="1"/>
</dbReference>
<feature type="domain" description="HTH La-type RNA-binding" evidence="4">
    <location>
        <begin position="544"/>
        <end position="641"/>
    </location>
</feature>
<feature type="compositionally biased region" description="Polar residues" evidence="3">
    <location>
        <begin position="381"/>
        <end position="392"/>
    </location>
</feature>
<feature type="compositionally biased region" description="Polar residues" evidence="3">
    <location>
        <begin position="70"/>
        <end position="84"/>
    </location>
</feature>
<dbReference type="InterPro" id="IPR036388">
    <property type="entry name" value="WH-like_DNA-bd_sf"/>
</dbReference>
<evidence type="ECO:0000313" key="6">
    <source>
        <dbReference type="Proteomes" id="UP001338125"/>
    </source>
</evidence>
<proteinExistence type="predicted"/>
<reference evidence="5 6" key="1">
    <citation type="submission" date="2024-01" db="EMBL/GenBank/DDBJ databases">
        <title>Complete genome of Cladobotryum mycophilum ATHUM6906.</title>
        <authorList>
            <person name="Christinaki A.C."/>
            <person name="Myridakis A.I."/>
            <person name="Kouvelis V.N."/>
        </authorList>
    </citation>
    <scope>NUCLEOTIDE SEQUENCE [LARGE SCALE GENOMIC DNA]</scope>
    <source>
        <strain evidence="5 6">ATHUM6906</strain>
    </source>
</reference>
<feature type="compositionally biased region" description="Basic and acidic residues" evidence="3">
    <location>
        <begin position="209"/>
        <end position="221"/>
    </location>
</feature>
<dbReference type="PANTHER" id="PTHR22792:SF132">
    <property type="entry name" value="LA-RELATED PROTEIN 1"/>
    <property type="match status" value="1"/>
</dbReference>
<evidence type="ECO:0000256" key="3">
    <source>
        <dbReference type="SAM" id="MobiDB-lite"/>
    </source>
</evidence>
<feature type="compositionally biased region" description="Polar residues" evidence="3">
    <location>
        <begin position="187"/>
        <end position="207"/>
    </location>
</feature>
<evidence type="ECO:0000313" key="5">
    <source>
        <dbReference type="EMBL" id="KAK5987643.1"/>
    </source>
</evidence>
<dbReference type="PROSITE" id="PS50961">
    <property type="entry name" value="HTH_LA"/>
    <property type="match status" value="1"/>
</dbReference>
<feature type="compositionally biased region" description="Basic and acidic residues" evidence="3">
    <location>
        <begin position="275"/>
        <end position="295"/>
    </location>
</feature>
<dbReference type="PANTHER" id="PTHR22792">
    <property type="entry name" value="LUPUS LA PROTEIN-RELATED"/>
    <property type="match status" value="1"/>
</dbReference>
<keyword evidence="6" id="KW-1185">Reference proteome</keyword>
<dbReference type="Gene3D" id="1.10.10.10">
    <property type="entry name" value="Winged helix-like DNA-binding domain superfamily/Winged helix DNA-binding domain"/>
    <property type="match status" value="1"/>
</dbReference>
<evidence type="ECO:0000259" key="4">
    <source>
        <dbReference type="PROSITE" id="PS50961"/>
    </source>
</evidence>
<feature type="compositionally biased region" description="Basic and acidic residues" evidence="3">
    <location>
        <begin position="230"/>
        <end position="257"/>
    </location>
</feature>
<feature type="compositionally biased region" description="Basic residues" evidence="3">
    <location>
        <begin position="442"/>
        <end position="459"/>
    </location>
</feature>
<name>A0ABR0S691_9HYPO</name>
<feature type="compositionally biased region" description="Low complexity" evidence="3">
    <location>
        <begin position="1"/>
        <end position="13"/>
    </location>
</feature>
<feature type="compositionally biased region" description="Basic and acidic residues" evidence="3">
    <location>
        <begin position="137"/>
        <end position="163"/>
    </location>
</feature>
<feature type="compositionally biased region" description="Low complexity" evidence="3">
    <location>
        <begin position="333"/>
        <end position="362"/>
    </location>
</feature>
<sequence>MATASAFSYAQAAKGQGSNTPSNPTSQAQDSQPASSTVPKATPPVENSNESIDTVQNSDIPPTNVEKQDVASNNGSETEAQSESVVDAQRDTARDDETGRLDRPWRRNDKGTRSSSTTTRSVDEQDSRRQRKSKKSKASEKTPNEQAGDKDQEPAQELPKVELLEAPIPSVNIWQQRKEAQLAKVKPSTTSTTEQATNGLPNGTAATKPTEDRAASPRDHATNGSKSHRRPADTTRPERSANRGSKLAEKEAKDNKADAPPSVADATAWPTPETAIKEDKKKPAEKVDRPEKDLTDDGAQSKPRQKWVTMEYVPSVSFETQIPMRGNKPRPSTRSANGARTGTAGTNAGEKATPTTTSGSSTQQNKANETRDRPRDGVNGATRTTSSPSTNKRTPDNTHPREQKKPAAQAVADKPKEPAPSSNEQGPTIRERPEGRNERGRGGYRGRGGHHPVNSHHQQHTGPSFVGTGAVPPRAQGPYSPPSRQGGHGQMYVPRGGRGRGSAGSNFHRVPLPNGTARIPPVQTQFGAYDYPLAMSAMPFQPQPYWDNMVMPVLKNQIEYYFSIENLCKDMYLRARMDTQGFVPLHFIAAFKRVRDLSADINLVRAICEMSTEIDFVVGDDDIERIRRREGWEKFVLPIEDRDDFARTHGPARFTFKNRPYQVAPQFNGMAAPYGMAPPPAYPTHTEAFQQMPDESAAGHGVNGYINGYVNGNGHGNGHGVTSQLSADVPDFSPSGSVPLGDQSKGVSINGHVEEASAHGLSNGVHSNAQSS</sequence>
<keyword evidence="1 2" id="KW-0694">RNA-binding</keyword>
<feature type="region of interest" description="Disordered" evidence="3">
    <location>
        <begin position="717"/>
        <end position="747"/>
    </location>
</feature>
<organism evidence="5 6">
    <name type="scientific">Cladobotryum mycophilum</name>
    <dbReference type="NCBI Taxonomy" id="491253"/>
    <lineage>
        <taxon>Eukaryota</taxon>
        <taxon>Fungi</taxon>
        <taxon>Dikarya</taxon>
        <taxon>Ascomycota</taxon>
        <taxon>Pezizomycotina</taxon>
        <taxon>Sordariomycetes</taxon>
        <taxon>Hypocreomycetidae</taxon>
        <taxon>Hypocreales</taxon>
        <taxon>Hypocreaceae</taxon>
        <taxon>Cladobotryum</taxon>
    </lineage>
</organism>
<dbReference type="InterPro" id="IPR036390">
    <property type="entry name" value="WH_DNA-bd_sf"/>
</dbReference>
<feature type="compositionally biased region" description="Polar residues" evidence="3">
    <location>
        <begin position="16"/>
        <end position="61"/>
    </location>
</feature>
<dbReference type="InterPro" id="IPR045180">
    <property type="entry name" value="La_dom_prot"/>
</dbReference>
<feature type="compositionally biased region" description="Basic and acidic residues" evidence="3">
    <location>
        <begin position="88"/>
        <end position="112"/>
    </location>
</feature>
<comment type="caution">
    <text evidence="5">The sequence shown here is derived from an EMBL/GenBank/DDBJ whole genome shotgun (WGS) entry which is preliminary data.</text>
</comment>
<gene>
    <name evidence="5" type="ORF">PT974_11775</name>
</gene>
<dbReference type="SMART" id="SM00715">
    <property type="entry name" value="LA"/>
    <property type="match status" value="1"/>
</dbReference>
<evidence type="ECO:0000256" key="1">
    <source>
        <dbReference type="ARBA" id="ARBA00022884"/>
    </source>
</evidence>
<feature type="region of interest" description="Disordered" evidence="3">
    <location>
        <begin position="178"/>
        <end position="521"/>
    </location>
</feature>
<feature type="compositionally biased region" description="Basic and acidic residues" evidence="3">
    <location>
        <begin position="429"/>
        <end position="441"/>
    </location>
</feature>
<dbReference type="Proteomes" id="UP001338125">
    <property type="component" value="Unassembled WGS sequence"/>
</dbReference>
<feature type="compositionally biased region" description="Basic and acidic residues" evidence="3">
    <location>
        <begin position="393"/>
        <end position="405"/>
    </location>
</feature>
<dbReference type="EMBL" id="JAVFKD010000016">
    <property type="protein sequence ID" value="KAK5987643.1"/>
    <property type="molecule type" value="Genomic_DNA"/>
</dbReference>
<dbReference type="CDD" id="cd07323">
    <property type="entry name" value="LAM"/>
    <property type="match status" value="1"/>
</dbReference>
<dbReference type="Pfam" id="PF05383">
    <property type="entry name" value="La"/>
    <property type="match status" value="1"/>
</dbReference>
<feature type="region of interest" description="Disordered" evidence="3">
    <location>
        <begin position="1"/>
        <end position="163"/>
    </location>
</feature>
<accession>A0ABR0S691</accession>
<protein>
    <submittedName>
        <fullName evidence="5">HTH La-type RNA-binding protein</fullName>
    </submittedName>
</protein>